<gene>
    <name evidence="2" type="ORF">EJ08DRAFT_595955</name>
</gene>
<feature type="region of interest" description="Disordered" evidence="1">
    <location>
        <begin position="17"/>
        <end position="46"/>
    </location>
</feature>
<dbReference type="EMBL" id="MU007081">
    <property type="protein sequence ID" value="KAF2423511.1"/>
    <property type="molecule type" value="Genomic_DNA"/>
</dbReference>
<evidence type="ECO:0000313" key="2">
    <source>
        <dbReference type="EMBL" id="KAF2423511.1"/>
    </source>
</evidence>
<dbReference type="Proteomes" id="UP000800235">
    <property type="component" value="Unassembled WGS sequence"/>
</dbReference>
<organism evidence="2 3">
    <name type="scientific">Tothia fuscella</name>
    <dbReference type="NCBI Taxonomy" id="1048955"/>
    <lineage>
        <taxon>Eukaryota</taxon>
        <taxon>Fungi</taxon>
        <taxon>Dikarya</taxon>
        <taxon>Ascomycota</taxon>
        <taxon>Pezizomycotina</taxon>
        <taxon>Dothideomycetes</taxon>
        <taxon>Pleosporomycetidae</taxon>
        <taxon>Venturiales</taxon>
        <taxon>Cylindrosympodiaceae</taxon>
        <taxon>Tothia</taxon>
    </lineage>
</organism>
<dbReference type="OrthoDB" id="5317787at2759"/>
<dbReference type="AlphaFoldDB" id="A0A9P4NJ34"/>
<proteinExistence type="predicted"/>
<comment type="caution">
    <text evidence="2">The sequence shown here is derived from an EMBL/GenBank/DDBJ whole genome shotgun (WGS) entry which is preliminary data.</text>
</comment>
<feature type="compositionally biased region" description="Polar residues" evidence="1">
    <location>
        <begin position="22"/>
        <end position="38"/>
    </location>
</feature>
<accession>A0A9P4NJ34</accession>
<evidence type="ECO:0000256" key="1">
    <source>
        <dbReference type="SAM" id="MobiDB-lite"/>
    </source>
</evidence>
<evidence type="ECO:0000313" key="3">
    <source>
        <dbReference type="Proteomes" id="UP000800235"/>
    </source>
</evidence>
<keyword evidence="3" id="KW-1185">Reference proteome</keyword>
<name>A0A9P4NJ34_9PEZI</name>
<sequence>MSNNNQWWENNLSYENSSLSSQTGRSQYSDHSFSTAPTIYSDRPRLPHGYETCRGRVENYQEPSRFESCDLPRDSSDTYTSTLLSDNDEFSEDEGYMYEPLEFVEEDHDFDPNRDAIPSTPKDFARLFPSSTRLSIRHDDSTKDGNMNLRVDTNARKLSYTLFHLKMQDLRSREFSLRRYCRDSGREVCHSIRKYHSPVFERRTSLHKSFSSALCSFKKHNDPRDKTVGSLNRNDSGYGSIYDGQDNKSGKYFARTEPPPHLPTNTIKLEFSNYAHINLKRRGAGPDKKYEFEYWGVKYTWKRRVNRECSFDEVSYHLIWGDQKKPLAHIVPVLLTRSQVEEESRKGGWVPPCSMWITDESVQISSELAELVISTGLIALVDDSIKRRWHSTTRRQLLLPLVRSTPFRMELEYIGPKRLIDEVFNRRS</sequence>
<reference evidence="2" key="1">
    <citation type="journal article" date="2020" name="Stud. Mycol.">
        <title>101 Dothideomycetes genomes: a test case for predicting lifestyles and emergence of pathogens.</title>
        <authorList>
            <person name="Haridas S."/>
            <person name="Albert R."/>
            <person name="Binder M."/>
            <person name="Bloem J."/>
            <person name="Labutti K."/>
            <person name="Salamov A."/>
            <person name="Andreopoulos B."/>
            <person name="Baker S."/>
            <person name="Barry K."/>
            <person name="Bills G."/>
            <person name="Bluhm B."/>
            <person name="Cannon C."/>
            <person name="Castanera R."/>
            <person name="Culley D."/>
            <person name="Daum C."/>
            <person name="Ezra D."/>
            <person name="Gonzalez J."/>
            <person name="Henrissat B."/>
            <person name="Kuo A."/>
            <person name="Liang C."/>
            <person name="Lipzen A."/>
            <person name="Lutzoni F."/>
            <person name="Magnuson J."/>
            <person name="Mondo S."/>
            <person name="Nolan M."/>
            <person name="Ohm R."/>
            <person name="Pangilinan J."/>
            <person name="Park H.-J."/>
            <person name="Ramirez L."/>
            <person name="Alfaro M."/>
            <person name="Sun H."/>
            <person name="Tritt A."/>
            <person name="Yoshinaga Y."/>
            <person name="Zwiers L.-H."/>
            <person name="Turgeon B."/>
            <person name="Goodwin S."/>
            <person name="Spatafora J."/>
            <person name="Crous P."/>
            <person name="Grigoriev I."/>
        </authorList>
    </citation>
    <scope>NUCLEOTIDE SEQUENCE</scope>
    <source>
        <strain evidence="2">CBS 130266</strain>
    </source>
</reference>
<protein>
    <submittedName>
        <fullName evidence="2">Uncharacterized protein</fullName>
    </submittedName>
</protein>